<keyword evidence="1" id="KW-0472">Membrane</keyword>
<dbReference type="EMBL" id="MW544066">
    <property type="protein sequence ID" value="QSJ04049.1"/>
    <property type="molecule type" value="Genomic_DNA"/>
</dbReference>
<feature type="transmembrane region" description="Helical" evidence="1">
    <location>
        <begin position="63"/>
        <end position="81"/>
    </location>
</feature>
<evidence type="ECO:0000313" key="2">
    <source>
        <dbReference type="EMBL" id="QSJ04049.1"/>
    </source>
</evidence>
<evidence type="ECO:0000256" key="1">
    <source>
        <dbReference type="SAM" id="Phobius"/>
    </source>
</evidence>
<dbReference type="KEGG" id="vg:65133687"/>
<dbReference type="Proteomes" id="UP000662760">
    <property type="component" value="Segment"/>
</dbReference>
<dbReference type="GeneID" id="65133687"/>
<organism evidence="2 3">
    <name type="scientific">Salmonella phage vB_SalP_TR2</name>
    <dbReference type="NCBI Taxonomy" id="2812854"/>
    <lineage>
        <taxon>Viruses</taxon>
        <taxon>Duplodnaviria</taxon>
        <taxon>Heunggongvirae</taxon>
        <taxon>Uroviricota</taxon>
        <taxon>Caudoviricetes</taxon>
        <taxon>Schitoviridae</taxon>
        <taxon>Triduovirus</taxon>
        <taxon>Triduovirus Tr2</taxon>
    </lineage>
</organism>
<name>A0A898K8M0_9CAUD</name>
<evidence type="ECO:0000313" key="3">
    <source>
        <dbReference type="Proteomes" id="UP000662760"/>
    </source>
</evidence>
<keyword evidence="3" id="KW-1185">Reference proteome</keyword>
<dbReference type="Pfam" id="PF05449">
    <property type="entry name" value="Phage_holin_3_7"/>
    <property type="match status" value="1"/>
</dbReference>
<proteinExistence type="predicted"/>
<feature type="transmembrane region" description="Helical" evidence="1">
    <location>
        <begin position="6"/>
        <end position="25"/>
    </location>
</feature>
<accession>A0A898K8M0</accession>
<sequence length="93" mass="10549">MITEYFNLDYLNASICAAIAIRLMLFRQRGCQHKWSYSILAYILIVATGIISIQILMHQYSHVHFWEVIINSIVCVSVFMAQGNVAKVVGKIG</sequence>
<dbReference type="RefSeq" id="YP_010115083.1">
    <property type="nucleotide sequence ID" value="NC_055921.1"/>
</dbReference>
<protein>
    <submittedName>
        <fullName evidence="2">Holin family protein</fullName>
    </submittedName>
</protein>
<keyword evidence="1" id="KW-0812">Transmembrane</keyword>
<keyword evidence="1" id="KW-1133">Transmembrane helix</keyword>
<feature type="transmembrane region" description="Helical" evidence="1">
    <location>
        <begin position="37"/>
        <end position="57"/>
    </location>
</feature>
<reference evidence="2" key="1">
    <citation type="submission" date="2021-01" db="EMBL/GenBank/DDBJ databases">
        <authorList>
            <person name="Shang Y."/>
        </authorList>
    </citation>
    <scope>NUCLEOTIDE SEQUENCE</scope>
</reference>
<dbReference type="InterPro" id="IPR008473">
    <property type="entry name" value="Phage_holin_3_7"/>
</dbReference>